<gene>
    <name evidence="12" type="ORF">FHS81_001644</name>
</gene>
<evidence type="ECO:0000259" key="10">
    <source>
        <dbReference type="Pfam" id="PF12607"/>
    </source>
</evidence>
<feature type="transmembrane region" description="Helical" evidence="8">
    <location>
        <begin position="281"/>
        <end position="301"/>
    </location>
</feature>
<keyword evidence="4 8" id="KW-0812">Transmembrane</keyword>
<dbReference type="PANTHER" id="PTHR30347">
    <property type="entry name" value="POTASSIUM CHANNEL RELATED"/>
    <property type="match status" value="1"/>
</dbReference>
<dbReference type="PANTHER" id="PTHR30347:SF9">
    <property type="entry name" value="MINICONDUCTANCE MECHANOSENSITIVE CHANNEL MSCM"/>
    <property type="match status" value="1"/>
</dbReference>
<feature type="transmembrane region" description="Helical" evidence="8">
    <location>
        <begin position="583"/>
        <end position="602"/>
    </location>
</feature>
<evidence type="ECO:0000256" key="6">
    <source>
        <dbReference type="ARBA" id="ARBA00023136"/>
    </source>
</evidence>
<feature type="transmembrane region" description="Helical" evidence="8">
    <location>
        <begin position="434"/>
        <end position="451"/>
    </location>
</feature>
<dbReference type="Proteomes" id="UP000537592">
    <property type="component" value="Unassembled WGS sequence"/>
</dbReference>
<dbReference type="Gene3D" id="1.10.287.1260">
    <property type="match status" value="1"/>
</dbReference>
<evidence type="ECO:0000256" key="2">
    <source>
        <dbReference type="ARBA" id="ARBA00008017"/>
    </source>
</evidence>
<reference evidence="12 13" key="1">
    <citation type="submission" date="2020-08" db="EMBL/GenBank/DDBJ databases">
        <title>Genomic Encyclopedia of Type Strains, Phase IV (KMG-IV): sequencing the most valuable type-strain genomes for metagenomic binning, comparative biology and taxonomic classification.</title>
        <authorList>
            <person name="Goeker M."/>
        </authorList>
    </citation>
    <scope>NUCLEOTIDE SEQUENCE [LARGE SCALE GENOMIC DNA]</scope>
    <source>
        <strain evidence="12 13">DSM 28760</strain>
    </source>
</reference>
<evidence type="ECO:0000256" key="3">
    <source>
        <dbReference type="ARBA" id="ARBA00022475"/>
    </source>
</evidence>
<dbReference type="GO" id="GO:0005886">
    <property type="term" value="C:plasma membrane"/>
    <property type="evidence" value="ECO:0007669"/>
    <property type="project" value="UniProtKB-SubCell"/>
</dbReference>
<dbReference type="RefSeq" id="WP_183751745.1">
    <property type="nucleotide sequence ID" value="NZ_JACICC010000003.1"/>
</dbReference>
<dbReference type="Pfam" id="PF00924">
    <property type="entry name" value="MS_channel_2nd"/>
    <property type="match status" value="1"/>
</dbReference>
<dbReference type="InterPro" id="IPR049278">
    <property type="entry name" value="MS_channel_C"/>
</dbReference>
<dbReference type="Pfam" id="PF12607">
    <property type="entry name" value="DUF3772"/>
    <property type="match status" value="1"/>
</dbReference>
<feature type="transmembrane region" description="Helical" evidence="8">
    <location>
        <begin position="407"/>
        <end position="428"/>
    </location>
</feature>
<dbReference type="Pfam" id="PF21082">
    <property type="entry name" value="MS_channel_3rd"/>
    <property type="match status" value="1"/>
</dbReference>
<feature type="transmembrane region" description="Helical" evidence="8">
    <location>
        <begin position="336"/>
        <end position="354"/>
    </location>
</feature>
<feature type="domain" description="Mechanosensitive ion channel MscS" evidence="9">
    <location>
        <begin position="625"/>
        <end position="688"/>
    </location>
</feature>
<keyword evidence="13" id="KW-1185">Reference proteome</keyword>
<evidence type="ECO:0000259" key="9">
    <source>
        <dbReference type="Pfam" id="PF00924"/>
    </source>
</evidence>
<evidence type="ECO:0000259" key="11">
    <source>
        <dbReference type="Pfam" id="PF21082"/>
    </source>
</evidence>
<accession>A0A7W5Z3S2</accession>
<dbReference type="InterPro" id="IPR023408">
    <property type="entry name" value="MscS_beta-dom_sf"/>
</dbReference>
<feature type="transmembrane region" description="Helical" evidence="8">
    <location>
        <begin position="250"/>
        <end position="275"/>
    </location>
</feature>
<feature type="transmembrane region" description="Helical" evidence="8">
    <location>
        <begin position="360"/>
        <end position="380"/>
    </location>
</feature>
<dbReference type="InterPro" id="IPR006685">
    <property type="entry name" value="MscS_channel_2nd"/>
</dbReference>
<keyword evidence="6 8" id="KW-0472">Membrane</keyword>
<evidence type="ECO:0000256" key="7">
    <source>
        <dbReference type="SAM" id="MobiDB-lite"/>
    </source>
</evidence>
<feature type="region of interest" description="Disordered" evidence="7">
    <location>
        <begin position="785"/>
        <end position="812"/>
    </location>
</feature>
<evidence type="ECO:0000256" key="8">
    <source>
        <dbReference type="SAM" id="Phobius"/>
    </source>
</evidence>
<dbReference type="GO" id="GO:0008381">
    <property type="term" value="F:mechanosensitive monoatomic ion channel activity"/>
    <property type="evidence" value="ECO:0007669"/>
    <property type="project" value="UniProtKB-ARBA"/>
</dbReference>
<name>A0A7W5Z3S2_9HYPH</name>
<evidence type="ECO:0000256" key="4">
    <source>
        <dbReference type="ARBA" id="ARBA00022692"/>
    </source>
</evidence>
<evidence type="ECO:0000256" key="5">
    <source>
        <dbReference type="ARBA" id="ARBA00022989"/>
    </source>
</evidence>
<dbReference type="AlphaFoldDB" id="A0A7W5Z3S2"/>
<organism evidence="12 13">
    <name type="scientific">Pseudochelatococcus contaminans</name>
    <dbReference type="NCBI Taxonomy" id="1538103"/>
    <lineage>
        <taxon>Bacteria</taxon>
        <taxon>Pseudomonadati</taxon>
        <taxon>Pseudomonadota</taxon>
        <taxon>Alphaproteobacteria</taxon>
        <taxon>Hyphomicrobiales</taxon>
        <taxon>Chelatococcaceae</taxon>
        <taxon>Pseudochelatococcus</taxon>
    </lineage>
</organism>
<keyword evidence="3" id="KW-1003">Cell membrane</keyword>
<sequence>MPYTALSLPRYCLLLIGFVLFVWASLAAAMAATAPLPQMERLNAINISLGDMDKRLEAGNQQDADLSQMRHSIDELATEIVTIIGELTPRAQALNAQLEQLGAKPEEGAPAESQTIINERAETSATLAELNAGVKLAETLMVHANQLSTRISDLRRTAFTSSLFARSMSIWSPTLWKLAGDALPGDMAAVQRAFGNWAADVKQRFEGGGLTYIFGAFLVGIVLHWVRLRILPRLTWRDPSNTSPSRLQKVVKALGLMLGRTIPVAGANLVFYLALDSENLLGGRIAPVISWFLFSIVFIIFMRALSDALFAPELGAWRLLEVDDETARHLSRVTSVGTLAILGGTLLQSTVAAVGAALSLVVLIDGLWALVVAGILVWALRGMKHSEKPETNDFGPYVPAEGDYRGIAAIVGWLAVLAIVCAVTTGYIAFASFIVSQVIWILTVIGFYFLLRVFTEELVEKLPARESKASLFLQTNIGLRRRSVEQLSVLTAGAINIVLLIIAILLIIAPWGMEKDDLYAPVQAIRTGFTIGEISISPIGIASAILTFAVVSIITHALQRWLENKLLPTTGFDAGIRNSIRTAVGYIGFFIAIALACTQLGVSLSRISLVAGALSVGVGFGLQSIVNNFVSGLILLWERPVRVGDWVVVGSEQGYVRRINVRATEIETFDRSSVIIPNSNLVSGVVKNRLHAGKMGRITISIGVAYNSDENEVRQIMMDCARNHPSVLKQPEPNAYLVEFTDNKIRFDMFCFVGNIQESTSVTSQLNMVILQQLRARGFIPPRPFEAEPWHPTDRGNLLAADGRPFTDDSKT</sequence>
<feature type="transmembrane region" description="Helical" evidence="8">
    <location>
        <begin position="210"/>
        <end position="230"/>
    </location>
</feature>
<dbReference type="Gene3D" id="3.30.70.100">
    <property type="match status" value="1"/>
</dbReference>
<feature type="transmembrane region" description="Helical" evidence="8">
    <location>
        <begin position="608"/>
        <end position="637"/>
    </location>
</feature>
<feature type="transmembrane region" description="Helical" evidence="8">
    <location>
        <begin position="487"/>
        <end position="511"/>
    </location>
</feature>
<dbReference type="InterPro" id="IPR010920">
    <property type="entry name" value="LSM_dom_sf"/>
</dbReference>
<evidence type="ECO:0000313" key="12">
    <source>
        <dbReference type="EMBL" id="MBB3809562.1"/>
    </source>
</evidence>
<feature type="domain" description="Mechanosensitive ion channel MscS C-terminal" evidence="11">
    <location>
        <begin position="698"/>
        <end position="778"/>
    </location>
</feature>
<dbReference type="Gene3D" id="2.30.30.60">
    <property type="match status" value="1"/>
</dbReference>
<proteinExistence type="inferred from homology"/>
<dbReference type="SUPFAM" id="SSF82689">
    <property type="entry name" value="Mechanosensitive channel protein MscS (YggB), C-terminal domain"/>
    <property type="match status" value="1"/>
</dbReference>
<comment type="similarity">
    <text evidence="2">Belongs to the MscS (TC 1.A.23) family.</text>
</comment>
<dbReference type="InterPro" id="IPR022249">
    <property type="entry name" value="DUF3772"/>
</dbReference>
<dbReference type="EMBL" id="JACICC010000003">
    <property type="protein sequence ID" value="MBB3809562.1"/>
    <property type="molecule type" value="Genomic_DNA"/>
</dbReference>
<dbReference type="SUPFAM" id="SSF82861">
    <property type="entry name" value="Mechanosensitive channel protein MscS (YggB), transmembrane region"/>
    <property type="match status" value="1"/>
</dbReference>
<dbReference type="InterPro" id="IPR011066">
    <property type="entry name" value="MscS_channel_C_sf"/>
</dbReference>
<feature type="domain" description="DUF3772" evidence="10">
    <location>
        <begin position="135"/>
        <end position="194"/>
    </location>
</feature>
<evidence type="ECO:0000313" key="13">
    <source>
        <dbReference type="Proteomes" id="UP000537592"/>
    </source>
</evidence>
<comment type="caution">
    <text evidence="12">The sequence shown here is derived from an EMBL/GenBank/DDBJ whole genome shotgun (WGS) entry which is preliminary data.</text>
</comment>
<keyword evidence="5 8" id="KW-1133">Transmembrane helix</keyword>
<protein>
    <submittedName>
        <fullName evidence="12">Small-conductance mechanosensitive channel</fullName>
    </submittedName>
</protein>
<evidence type="ECO:0000256" key="1">
    <source>
        <dbReference type="ARBA" id="ARBA00004651"/>
    </source>
</evidence>
<dbReference type="SUPFAM" id="SSF50182">
    <property type="entry name" value="Sm-like ribonucleoproteins"/>
    <property type="match status" value="1"/>
</dbReference>
<dbReference type="InterPro" id="IPR011014">
    <property type="entry name" value="MscS_channel_TM-2"/>
</dbReference>
<feature type="transmembrane region" description="Helical" evidence="8">
    <location>
        <begin position="539"/>
        <end position="562"/>
    </location>
</feature>
<comment type="subcellular location">
    <subcellularLocation>
        <location evidence="1">Cell membrane</location>
        <topology evidence="1">Multi-pass membrane protein</topology>
    </subcellularLocation>
</comment>
<dbReference type="InterPro" id="IPR052702">
    <property type="entry name" value="MscS-like_channel"/>
</dbReference>
<feature type="compositionally biased region" description="Basic and acidic residues" evidence="7">
    <location>
        <begin position="785"/>
        <end position="794"/>
    </location>
</feature>